<evidence type="ECO:0000313" key="5">
    <source>
        <dbReference type="EMBL" id="MFD1677156.1"/>
    </source>
</evidence>
<dbReference type="InterPro" id="IPR006061">
    <property type="entry name" value="SBP_1_CS"/>
</dbReference>
<dbReference type="InterPro" id="IPR050490">
    <property type="entry name" value="Bact_solute-bd_prot1"/>
</dbReference>
<dbReference type="SUPFAM" id="SSF53850">
    <property type="entry name" value="Periplasmic binding protein-like II"/>
    <property type="match status" value="1"/>
</dbReference>
<dbReference type="PROSITE" id="PS01037">
    <property type="entry name" value="SBP_BACTERIAL_1"/>
    <property type="match status" value="1"/>
</dbReference>
<keyword evidence="6" id="KW-1185">Reference proteome</keyword>
<evidence type="ECO:0000256" key="1">
    <source>
        <dbReference type="ARBA" id="ARBA00008520"/>
    </source>
</evidence>
<evidence type="ECO:0000256" key="4">
    <source>
        <dbReference type="SAM" id="SignalP"/>
    </source>
</evidence>
<name>A0ABW4JL52_9BACL</name>
<dbReference type="PANTHER" id="PTHR43649">
    <property type="entry name" value="ARABINOSE-BINDING PROTEIN-RELATED"/>
    <property type="match status" value="1"/>
</dbReference>
<comment type="similarity">
    <text evidence="1">Belongs to the bacterial solute-binding protein 1 family.</text>
</comment>
<dbReference type="EMBL" id="JBHUCX010000087">
    <property type="protein sequence ID" value="MFD1677156.1"/>
    <property type="molecule type" value="Genomic_DNA"/>
</dbReference>
<feature type="chain" id="PRO_5046558488" evidence="4">
    <location>
        <begin position="21"/>
        <end position="421"/>
    </location>
</feature>
<proteinExistence type="inferred from homology"/>
<evidence type="ECO:0000313" key="6">
    <source>
        <dbReference type="Proteomes" id="UP001597079"/>
    </source>
</evidence>
<dbReference type="RefSeq" id="WP_377945071.1">
    <property type="nucleotide sequence ID" value="NZ_JBHUCX010000087.1"/>
</dbReference>
<reference evidence="6" key="1">
    <citation type="journal article" date="2019" name="Int. J. Syst. Evol. Microbiol.">
        <title>The Global Catalogue of Microorganisms (GCM) 10K type strain sequencing project: providing services to taxonomists for standard genome sequencing and annotation.</title>
        <authorList>
            <consortium name="The Broad Institute Genomics Platform"/>
            <consortium name="The Broad Institute Genome Sequencing Center for Infectious Disease"/>
            <person name="Wu L."/>
            <person name="Ma J."/>
        </authorList>
    </citation>
    <scope>NUCLEOTIDE SEQUENCE [LARGE SCALE GENOMIC DNA]</scope>
    <source>
        <strain evidence="6">CGMCC 1.12286</strain>
    </source>
</reference>
<organism evidence="5 6">
    <name type="scientific">Alicyclobacillus fodiniaquatilis</name>
    <dbReference type="NCBI Taxonomy" id="1661150"/>
    <lineage>
        <taxon>Bacteria</taxon>
        <taxon>Bacillati</taxon>
        <taxon>Bacillota</taxon>
        <taxon>Bacilli</taxon>
        <taxon>Bacillales</taxon>
        <taxon>Alicyclobacillaceae</taxon>
        <taxon>Alicyclobacillus</taxon>
    </lineage>
</organism>
<dbReference type="InterPro" id="IPR006059">
    <property type="entry name" value="SBP"/>
</dbReference>
<evidence type="ECO:0000256" key="3">
    <source>
        <dbReference type="ARBA" id="ARBA00022729"/>
    </source>
</evidence>
<dbReference type="Proteomes" id="UP001597079">
    <property type="component" value="Unassembled WGS sequence"/>
</dbReference>
<evidence type="ECO:0000256" key="2">
    <source>
        <dbReference type="ARBA" id="ARBA00022448"/>
    </source>
</evidence>
<dbReference type="Gene3D" id="3.40.190.10">
    <property type="entry name" value="Periplasmic binding protein-like II"/>
    <property type="match status" value="1"/>
</dbReference>
<dbReference type="Pfam" id="PF01547">
    <property type="entry name" value="SBP_bac_1"/>
    <property type="match status" value="1"/>
</dbReference>
<comment type="caution">
    <text evidence="5">The sequence shown here is derived from an EMBL/GenBank/DDBJ whole genome shotgun (WGS) entry which is preliminary data.</text>
</comment>
<dbReference type="PANTHER" id="PTHR43649:SF32">
    <property type="entry name" value="SUGAR BINDING SECRETED PROTEIN"/>
    <property type="match status" value="1"/>
</dbReference>
<accession>A0ABW4JL52</accession>
<gene>
    <name evidence="5" type="ORF">ACFSB2_21005</name>
</gene>
<keyword evidence="3 4" id="KW-0732">Signal</keyword>
<protein>
    <submittedName>
        <fullName evidence="5">ABC transporter substrate-binding protein</fullName>
    </submittedName>
</protein>
<dbReference type="PROSITE" id="PS51257">
    <property type="entry name" value="PROKAR_LIPOPROTEIN"/>
    <property type="match status" value="1"/>
</dbReference>
<sequence length="421" mass="46245">MKYRALTASALAFFLALGTAGCGTSSSGSNHKITLTVWYWGQALDAATLAKVDQAFPNVHLVAENIGGNFESKLIAALYAGDAPDLTAINSADFIALMVKDHDEFVNLNQYPEIRAAKKNYLTWKWDLASTPDHKYQVGIPIDTGPVVLYYNTQVFKKAGLPTNPAKVSKLLKTWNDYIAVGKQVKEKTGVPMVDNLSTIYQAALYQGKTNYFTSNMTPIYATNPVVKNAWNLAVEFHKDGLSANLPYGTTGWSAGTAHNAFATFVGASWELHKLEDSDSRKGVWKIAASPGGPSDNGGSFLGVTKDTKHPELAAKVALWINNAQNETKMWDDYKIYPSTPASFPHLNEKDPYFGGENINKYFEASDKGIKIAFQSPYDSTINGNFTQQLSLIDDSNKNAQVAWNDAINESKAEMRRILKN</sequence>
<feature type="signal peptide" evidence="4">
    <location>
        <begin position="1"/>
        <end position="20"/>
    </location>
</feature>
<keyword evidence="2" id="KW-0813">Transport</keyword>